<accession>A0A9E8JWV9</accession>
<name>A0A9E8JWV9_9VIRU</name>
<dbReference type="EMBL" id="OP765584">
    <property type="protein sequence ID" value="UZT29190.1"/>
    <property type="molecule type" value="Genomic_DNA"/>
</dbReference>
<dbReference type="EMBL" id="OP765507">
    <property type="protein sequence ID" value="UZT28847.1"/>
    <property type="molecule type" value="Genomic_DNA"/>
</dbReference>
<feature type="region of interest" description="Disordered" evidence="1">
    <location>
        <begin position="1"/>
        <end position="42"/>
    </location>
</feature>
<proteinExistence type="predicted"/>
<evidence type="ECO:0000256" key="1">
    <source>
        <dbReference type="SAM" id="MobiDB-lite"/>
    </source>
</evidence>
<sequence>MNLFGFLKLDKSKKRRRRRSRVQKHKKERMSTRKYRRNKKGG</sequence>
<organism evidence="3">
    <name type="scientific">Nucleocytoviricota sp</name>
    <dbReference type="NCBI Taxonomy" id="2809609"/>
    <lineage>
        <taxon>Viruses</taxon>
        <taxon>Varidnaviria</taxon>
        <taxon>Bamfordvirae</taxon>
        <taxon>Nucleocytoviricota</taxon>
    </lineage>
</organism>
<protein>
    <submittedName>
        <fullName evidence="3">Uncharacterized protein</fullName>
    </submittedName>
</protein>
<feature type="compositionally biased region" description="Basic residues" evidence="1">
    <location>
        <begin position="11"/>
        <end position="42"/>
    </location>
</feature>
<evidence type="ECO:0000313" key="3">
    <source>
        <dbReference type="EMBL" id="UZT29190.1"/>
    </source>
</evidence>
<evidence type="ECO:0000313" key="2">
    <source>
        <dbReference type="EMBL" id="UZT28847.1"/>
    </source>
</evidence>
<reference evidence="3" key="1">
    <citation type="submission" date="2022-11" db="EMBL/GenBank/DDBJ databases">
        <title>Genomics discovery of giant fungal viruses from subsurface oceanic crustal fluids.</title>
        <authorList>
            <person name="Bhattacharjee A.S."/>
            <person name="Schulz F."/>
            <person name="Woyke T."/>
            <person name="Orcutt B.N."/>
            <person name="Matinez Martinez J."/>
        </authorList>
    </citation>
    <scope>NUCLEOTIDE SEQUENCE</scope>
    <source>
        <strain evidence="2">VSAG1.JdFR</strain>
        <strain evidence="3">VSAG8.JdFR</strain>
    </source>
</reference>